<accession>A0A6H3FDP1</accession>
<name>A0A6H3FDP1_9BACT</name>
<dbReference type="AlphaFoldDB" id="A0A6H3FDP1"/>
<sequence>MATKQDCIAAAMKGGLSKAEAETAVSAMFEDKRLARAAVARGAEVSEEAALAKAWAVRMDDAAAAAAIARKRAAVNALRRDALESGLARVKEQGGTAYDFLEGLMVGSNKRFEGARNSIANSITALRRDFQGALINDLEALETRGVPARKLLLMDEGFGKDVVREVITPDSTGDADARAVADLLSRHMEKARLRMNEAGASIGRLEGYMPQSHDAWKMTSGGAKAAPRWIDFIRERLDTEKTFGLDAAAAATPEGQRKIQDFLTATRDNILMGKDRVTAAEKGEHTGPASLADRVARHRVLHFKDADAYMEYQAAYGRGGALTGVVDHLSAAARSTALMERLGTNPEMMLQSLMAQETRELRAAEAGGTAGRKEMKALARLKQGLAQGAGINNIGNWWAVLSGQVSVPVNVGAARACAVIRAIESTGKLGGATLSAVADIPTKAAGMRVHGLNWPEAMARSVAQYFQGYGDKNKKNLCRDMGVMLDDTLGEMRLRWNEADDLPAVAAKWQDRFFRWSGLNYITEVGKAGYAMWFSGHMGEATVKPWAEVDKTRRATLQFHGITETNWDLVRLMTEKHPDGRTLLVPRKADDIPEATLRAHLTDEIAEIRKAAEGDVSVTEPAEARLLDRKRNELRGLVMGMITDETTSSVLEPDVKTRALMTQGSRPGTLLGEFLRFASQFKSFPFVYMQRIMGGKRWKRADLAAEGRYDVGGAVGFGIAMMTFGYLASVLKDMSRGRGPKDPARLETWFAAAMQSGGLGILGDFFFSAASRTGGSVAGALAGPALGDLEKPVNAVRYALRGNFGDAGEELLRMGMDTAPMVNLWYTREALNWLVFYHLREMVSPGTLARSERRLKKEYGQDMYFRPSLYIRKGGGFR</sequence>
<evidence type="ECO:0000313" key="3">
    <source>
        <dbReference type="Proteomes" id="UP000292919"/>
    </source>
</evidence>
<feature type="transmembrane region" description="Helical" evidence="1">
    <location>
        <begin position="711"/>
        <end position="731"/>
    </location>
</feature>
<keyword evidence="1" id="KW-0812">Transmembrane</keyword>
<protein>
    <submittedName>
        <fullName evidence="2">Uncharacterized protein</fullName>
    </submittedName>
</protein>
<organism evidence="2 3">
    <name type="scientific">Desulfovibrio legallii</name>
    <dbReference type="NCBI Taxonomy" id="571438"/>
    <lineage>
        <taxon>Bacteria</taxon>
        <taxon>Pseudomonadati</taxon>
        <taxon>Thermodesulfobacteriota</taxon>
        <taxon>Desulfovibrionia</taxon>
        <taxon>Desulfovibrionales</taxon>
        <taxon>Desulfovibrionaceae</taxon>
        <taxon>Desulfovibrio</taxon>
    </lineage>
</organism>
<keyword evidence="1" id="KW-0472">Membrane</keyword>
<evidence type="ECO:0000256" key="1">
    <source>
        <dbReference type="SAM" id="Phobius"/>
    </source>
</evidence>
<reference evidence="2 3" key="1">
    <citation type="submission" date="2018-12" db="EMBL/GenBank/DDBJ databases">
        <title>First genome draft of Desulfovibrio legallis sp. nov.</title>
        <authorList>
            <person name="Ben Dhia O."/>
            <person name="Najjari A."/>
            <person name="Ferjani R."/>
            <person name="Fhoula I."/>
            <person name="Fardeau M.-L."/>
            <person name="Boudabbous A."/>
            <person name="Ouzari H.I."/>
        </authorList>
    </citation>
    <scope>NUCLEOTIDE SEQUENCE [LARGE SCALE GENOMIC DNA]</scope>
    <source>
        <strain evidence="2 3">H1T</strain>
    </source>
</reference>
<dbReference type="RefSeq" id="WP_130958019.1">
    <property type="nucleotide sequence ID" value="NZ_DBFBQU010000199.1"/>
</dbReference>
<gene>
    <name evidence="2" type="ORF">EB812_07985</name>
</gene>
<keyword evidence="3" id="KW-1185">Reference proteome</keyword>
<keyword evidence="1" id="KW-1133">Transmembrane helix</keyword>
<dbReference type="Proteomes" id="UP000292919">
    <property type="component" value="Unassembled WGS sequence"/>
</dbReference>
<proteinExistence type="predicted"/>
<dbReference type="EMBL" id="SIXC01000008">
    <property type="protein sequence ID" value="TBH79521.1"/>
    <property type="molecule type" value="Genomic_DNA"/>
</dbReference>
<evidence type="ECO:0000313" key="2">
    <source>
        <dbReference type="EMBL" id="TBH79521.1"/>
    </source>
</evidence>
<comment type="caution">
    <text evidence="2">The sequence shown here is derived from an EMBL/GenBank/DDBJ whole genome shotgun (WGS) entry which is preliminary data.</text>
</comment>